<reference evidence="3 4" key="1">
    <citation type="journal article" date="2019" name="Nat. Med.">
        <title>A library of human gut bacterial isolates paired with longitudinal multiomics data enables mechanistic microbiome research.</title>
        <authorList>
            <person name="Poyet M."/>
            <person name="Groussin M."/>
            <person name="Gibbons S.M."/>
            <person name="Avila-Pacheco J."/>
            <person name="Jiang X."/>
            <person name="Kearney S.M."/>
            <person name="Perrotta A.R."/>
            <person name="Berdy B."/>
            <person name="Zhao S."/>
            <person name="Lieberman T.D."/>
            <person name="Swanson P.K."/>
            <person name="Smith M."/>
            <person name="Roesemann S."/>
            <person name="Alexander J.E."/>
            <person name="Rich S.A."/>
            <person name="Livny J."/>
            <person name="Vlamakis H."/>
            <person name="Clish C."/>
            <person name="Bullock K."/>
            <person name="Deik A."/>
            <person name="Scott J."/>
            <person name="Pierce K.A."/>
            <person name="Xavier R.J."/>
            <person name="Alm E.J."/>
        </authorList>
    </citation>
    <scope>NUCLEOTIDE SEQUENCE [LARGE SCALE GENOMIC DNA]</scope>
    <source>
        <strain evidence="3 4">BIOML-A1</strain>
    </source>
</reference>
<evidence type="ECO:0000256" key="1">
    <source>
        <dbReference type="SAM" id="MobiDB-lite"/>
    </source>
</evidence>
<feature type="region of interest" description="Disordered" evidence="1">
    <location>
        <begin position="83"/>
        <end position="103"/>
    </location>
</feature>
<accession>A0A844KG91</accession>
<evidence type="ECO:0000313" key="3">
    <source>
        <dbReference type="EMBL" id="MTR77536.1"/>
    </source>
</evidence>
<dbReference type="RefSeq" id="WP_055158463.1">
    <property type="nucleotide sequence ID" value="NZ_JADPGZ010000021.1"/>
</dbReference>
<comment type="caution">
    <text evidence="3">The sequence shown here is derived from an EMBL/GenBank/DDBJ whole genome shotgun (WGS) entry which is preliminary data.</text>
</comment>
<organism evidence="3 4">
    <name type="scientific">Mediterraneibacter faecis</name>
    <dbReference type="NCBI Taxonomy" id="592978"/>
    <lineage>
        <taxon>Bacteria</taxon>
        <taxon>Bacillati</taxon>
        <taxon>Bacillota</taxon>
        <taxon>Clostridia</taxon>
        <taxon>Lachnospirales</taxon>
        <taxon>Lachnospiraceae</taxon>
        <taxon>Mediterraneibacter</taxon>
    </lineage>
</organism>
<proteinExistence type="predicted"/>
<keyword evidence="4" id="KW-1185">Reference proteome</keyword>
<gene>
    <name evidence="3" type="ORF">GMD21_12815</name>
</gene>
<evidence type="ECO:0000259" key="2">
    <source>
        <dbReference type="Pfam" id="PF14195"/>
    </source>
</evidence>
<feature type="domain" description="DUF4316" evidence="2">
    <location>
        <begin position="31"/>
        <end position="74"/>
    </location>
</feature>
<dbReference type="InterPro" id="IPR025465">
    <property type="entry name" value="DUF4316"/>
</dbReference>
<name>A0A844KG91_9FIRM</name>
<dbReference type="Proteomes" id="UP000448177">
    <property type="component" value="Unassembled WGS sequence"/>
</dbReference>
<sequence>MFLKKINEQEKQKGATKERLSVWQKYFINGEYLRSAEMAEEQNYNMIDGRINNLLPKKENPEVPKKRKSVLLRLYKHRCEVAKKQGKPMPRRYQGMEMERNRK</sequence>
<dbReference type="EMBL" id="WNAF01000009">
    <property type="protein sequence ID" value="MTR77536.1"/>
    <property type="molecule type" value="Genomic_DNA"/>
</dbReference>
<dbReference type="GeneID" id="303257174"/>
<dbReference type="AlphaFoldDB" id="A0A844KG91"/>
<dbReference type="Pfam" id="PF14195">
    <property type="entry name" value="DUF4316"/>
    <property type="match status" value="1"/>
</dbReference>
<protein>
    <submittedName>
        <fullName evidence="3">DUF4316 domain-containing protein</fullName>
    </submittedName>
</protein>
<evidence type="ECO:0000313" key="4">
    <source>
        <dbReference type="Proteomes" id="UP000448177"/>
    </source>
</evidence>